<evidence type="ECO:0000256" key="2">
    <source>
        <dbReference type="ARBA" id="ARBA00009154"/>
    </source>
</evidence>
<keyword evidence="6" id="KW-0963">Cytoplasm</keyword>
<accession>A0AAV0GUG5</accession>
<keyword evidence="5 6" id="KW-0539">Nucleus</keyword>
<keyword evidence="3 6" id="KW-0698">rRNA processing</keyword>
<evidence type="ECO:0000313" key="8">
    <source>
        <dbReference type="EMBL" id="CAI0376604.1"/>
    </source>
</evidence>
<comment type="function">
    <text evidence="6">Plays a role in the recruitment of the exosome to pre-rRNA to mediate the 3'-5' end processing of the 5.8S rRNA.</text>
</comment>
<name>A0AAV0GUG5_9ROSI</name>
<comment type="caution">
    <text evidence="8">The sequence shown here is derived from an EMBL/GenBank/DDBJ whole genome shotgun (WGS) entry which is preliminary data.</text>
</comment>
<organism evidence="8 9">
    <name type="scientific">Linum tenue</name>
    <dbReference type="NCBI Taxonomy" id="586396"/>
    <lineage>
        <taxon>Eukaryota</taxon>
        <taxon>Viridiplantae</taxon>
        <taxon>Streptophyta</taxon>
        <taxon>Embryophyta</taxon>
        <taxon>Tracheophyta</taxon>
        <taxon>Spermatophyta</taxon>
        <taxon>Magnoliopsida</taxon>
        <taxon>eudicotyledons</taxon>
        <taxon>Gunneridae</taxon>
        <taxon>Pentapetalae</taxon>
        <taxon>rosids</taxon>
        <taxon>fabids</taxon>
        <taxon>Malpighiales</taxon>
        <taxon>Linaceae</taxon>
        <taxon>Linum</taxon>
    </lineage>
</organism>
<dbReference type="GO" id="GO:0000460">
    <property type="term" value="P:maturation of 5.8S rRNA"/>
    <property type="evidence" value="ECO:0007669"/>
    <property type="project" value="TreeGrafter"/>
</dbReference>
<comment type="subcellular location">
    <subcellularLocation>
        <location evidence="6">Cytoplasm</location>
    </subcellularLocation>
    <subcellularLocation>
        <location evidence="6">Nucleus</location>
        <location evidence="6">Nucleolus</location>
    </subcellularLocation>
    <subcellularLocation>
        <location evidence="1 6">Nucleus</location>
    </subcellularLocation>
</comment>
<dbReference type="InterPro" id="IPR007146">
    <property type="entry name" value="Sas10/Utp3/C1D"/>
</dbReference>
<evidence type="ECO:0000313" key="9">
    <source>
        <dbReference type="Proteomes" id="UP001154282"/>
    </source>
</evidence>
<feature type="compositionally biased region" description="Basic and acidic residues" evidence="7">
    <location>
        <begin position="140"/>
        <end position="150"/>
    </location>
</feature>
<feature type="compositionally biased region" description="Acidic residues" evidence="7">
    <location>
        <begin position="200"/>
        <end position="210"/>
    </location>
</feature>
<dbReference type="InterPro" id="IPR011082">
    <property type="entry name" value="Exosome-assoc_fac/DNA_repair"/>
</dbReference>
<sequence length="210" mass="23290">MGDTDMSAIIPDSAMDSVKTTLTNLEEVETNLLQFLSLTDNDAISELPPLERAQALLMVAKATTILFALRLRCNGVHPDDHPVKGELVCLRIHNVLLSFRYFSIQSPLRRSTTLNYQAATRFIEHSLPDLTSEQRKNMRDISRGEGHRMNYTETSLPKKRKYPSSESVQAAAKEFLEKAAREIVGGQAGSFKGPIQIDSDTADEEEAPGA</sequence>
<comment type="subunit">
    <text evidence="6">Monomer and homodimer.</text>
</comment>
<keyword evidence="9" id="KW-1185">Reference proteome</keyword>
<evidence type="ECO:0000256" key="4">
    <source>
        <dbReference type="ARBA" id="ARBA00022884"/>
    </source>
</evidence>
<evidence type="ECO:0000256" key="6">
    <source>
        <dbReference type="RuleBase" id="RU368003"/>
    </source>
</evidence>
<evidence type="ECO:0000256" key="7">
    <source>
        <dbReference type="SAM" id="MobiDB-lite"/>
    </source>
</evidence>
<dbReference type="GO" id="GO:0005737">
    <property type="term" value="C:cytoplasm"/>
    <property type="evidence" value="ECO:0007669"/>
    <property type="project" value="UniProtKB-SubCell"/>
</dbReference>
<keyword evidence="6" id="KW-0238">DNA-binding</keyword>
<dbReference type="PANTHER" id="PTHR15341">
    <property type="entry name" value="SUN-COR STEROID HORMONE RECEPTOR CO-REPRESSOR"/>
    <property type="match status" value="1"/>
</dbReference>
<keyword evidence="4 6" id="KW-0694">RNA-binding</keyword>
<comment type="similarity">
    <text evidence="2 6">Belongs to the C1D family.</text>
</comment>
<dbReference type="EMBL" id="CAMGYJ010000002">
    <property type="protein sequence ID" value="CAI0376604.1"/>
    <property type="molecule type" value="Genomic_DNA"/>
</dbReference>
<evidence type="ECO:0000256" key="3">
    <source>
        <dbReference type="ARBA" id="ARBA00022552"/>
    </source>
</evidence>
<dbReference type="PANTHER" id="PTHR15341:SF3">
    <property type="entry name" value="NUCLEAR NUCLEIC ACID-BINDING PROTEIN C1D"/>
    <property type="match status" value="1"/>
</dbReference>
<dbReference type="GO" id="GO:0010468">
    <property type="term" value="P:regulation of gene expression"/>
    <property type="evidence" value="ECO:0007669"/>
    <property type="project" value="TreeGrafter"/>
</dbReference>
<dbReference type="Proteomes" id="UP001154282">
    <property type="component" value="Unassembled WGS sequence"/>
</dbReference>
<dbReference type="GO" id="GO:0003723">
    <property type="term" value="F:RNA binding"/>
    <property type="evidence" value="ECO:0007669"/>
    <property type="project" value="UniProtKB-UniRule"/>
</dbReference>
<dbReference type="AlphaFoldDB" id="A0AAV0GUG5"/>
<proteinExistence type="inferred from homology"/>
<dbReference type="GO" id="GO:0005730">
    <property type="term" value="C:nucleolus"/>
    <property type="evidence" value="ECO:0007669"/>
    <property type="project" value="UniProtKB-SubCell"/>
</dbReference>
<protein>
    <recommendedName>
        <fullName evidence="6">Nuclear nucleic acid-binding protein C1D</fullName>
    </recommendedName>
</protein>
<gene>
    <name evidence="8" type="ORF">LITE_LOCUS1100</name>
</gene>
<dbReference type="Pfam" id="PF04000">
    <property type="entry name" value="Sas10_Utp3"/>
    <property type="match status" value="1"/>
</dbReference>
<reference evidence="8" key="1">
    <citation type="submission" date="2022-08" db="EMBL/GenBank/DDBJ databases">
        <authorList>
            <person name="Gutierrez-Valencia J."/>
        </authorList>
    </citation>
    <scope>NUCLEOTIDE SEQUENCE</scope>
</reference>
<evidence type="ECO:0000256" key="1">
    <source>
        <dbReference type="ARBA" id="ARBA00004123"/>
    </source>
</evidence>
<feature type="region of interest" description="Disordered" evidence="7">
    <location>
        <begin position="140"/>
        <end position="165"/>
    </location>
</feature>
<dbReference type="GO" id="GO:0000178">
    <property type="term" value="C:exosome (RNase complex)"/>
    <property type="evidence" value="ECO:0007669"/>
    <property type="project" value="TreeGrafter"/>
</dbReference>
<feature type="region of interest" description="Disordered" evidence="7">
    <location>
        <begin position="187"/>
        <end position="210"/>
    </location>
</feature>
<evidence type="ECO:0000256" key="5">
    <source>
        <dbReference type="ARBA" id="ARBA00023242"/>
    </source>
</evidence>
<dbReference type="GO" id="GO:0003677">
    <property type="term" value="F:DNA binding"/>
    <property type="evidence" value="ECO:0007669"/>
    <property type="project" value="UniProtKB-KW"/>
</dbReference>